<dbReference type="InterPro" id="IPR013783">
    <property type="entry name" value="Ig-like_fold"/>
</dbReference>
<feature type="compositionally biased region" description="Basic and acidic residues" evidence="1">
    <location>
        <begin position="524"/>
        <end position="533"/>
    </location>
</feature>
<gene>
    <name evidence="3" type="ORF">ACFOUR_02585</name>
</gene>
<dbReference type="Pfam" id="PF08309">
    <property type="entry name" value="LVIVD"/>
    <property type="match status" value="2"/>
</dbReference>
<dbReference type="InterPro" id="IPR000601">
    <property type="entry name" value="PKD_dom"/>
</dbReference>
<dbReference type="Pfam" id="PF18911">
    <property type="entry name" value="PKD_4"/>
    <property type="match status" value="1"/>
</dbReference>
<feature type="domain" description="PKD" evidence="2">
    <location>
        <begin position="380"/>
        <end position="462"/>
    </location>
</feature>
<name>A0ABD5NKA1_9EURY</name>
<dbReference type="Gene3D" id="2.60.120.380">
    <property type="match status" value="1"/>
</dbReference>
<dbReference type="Gene3D" id="2.60.40.10">
    <property type="entry name" value="Immunoglobulins"/>
    <property type="match status" value="1"/>
</dbReference>
<dbReference type="SUPFAM" id="SSF49299">
    <property type="entry name" value="PKD domain"/>
    <property type="match status" value="1"/>
</dbReference>
<dbReference type="CDD" id="cd00146">
    <property type="entry name" value="PKD"/>
    <property type="match status" value="1"/>
</dbReference>
<dbReference type="InterPro" id="IPR013211">
    <property type="entry name" value="LVIVD"/>
</dbReference>
<feature type="region of interest" description="Disordered" evidence="1">
    <location>
        <begin position="524"/>
        <end position="546"/>
    </location>
</feature>
<organism evidence="3 4">
    <name type="scientific">Halovivax cerinus</name>
    <dbReference type="NCBI Taxonomy" id="1487865"/>
    <lineage>
        <taxon>Archaea</taxon>
        <taxon>Methanobacteriati</taxon>
        <taxon>Methanobacteriota</taxon>
        <taxon>Stenosarchaea group</taxon>
        <taxon>Halobacteria</taxon>
        <taxon>Halobacteriales</taxon>
        <taxon>Natrialbaceae</taxon>
        <taxon>Halovivax</taxon>
    </lineage>
</organism>
<dbReference type="InterPro" id="IPR006311">
    <property type="entry name" value="TAT_signal"/>
</dbReference>
<dbReference type="PROSITE" id="PS51318">
    <property type="entry name" value="TAT"/>
    <property type="match status" value="1"/>
</dbReference>
<reference evidence="3 4" key="1">
    <citation type="journal article" date="2019" name="Int. J. Syst. Evol. Microbiol.">
        <title>The Global Catalogue of Microorganisms (GCM) 10K type strain sequencing project: providing services to taxonomists for standard genome sequencing and annotation.</title>
        <authorList>
            <consortium name="The Broad Institute Genomics Platform"/>
            <consortium name="The Broad Institute Genome Sequencing Center for Infectious Disease"/>
            <person name="Wu L."/>
            <person name="Ma J."/>
        </authorList>
    </citation>
    <scope>NUCLEOTIDE SEQUENCE [LARGE SCALE GENOMIC DNA]</scope>
    <source>
        <strain evidence="3 4">IBRC-M 10256</strain>
    </source>
</reference>
<comment type="caution">
    <text evidence="3">The sequence shown here is derived from an EMBL/GenBank/DDBJ whole genome shotgun (WGS) entry which is preliminary data.</text>
</comment>
<dbReference type="InterPro" id="IPR035986">
    <property type="entry name" value="PKD_dom_sf"/>
</dbReference>
<keyword evidence="4" id="KW-1185">Reference proteome</keyword>
<dbReference type="InterPro" id="IPR022409">
    <property type="entry name" value="PKD/Chitinase_dom"/>
</dbReference>
<dbReference type="EMBL" id="JBHSAQ010000001">
    <property type="protein sequence ID" value="MFC3957261.1"/>
    <property type="molecule type" value="Genomic_DNA"/>
</dbReference>
<dbReference type="RefSeq" id="WP_256531813.1">
    <property type="nucleotide sequence ID" value="NZ_CP101824.1"/>
</dbReference>
<feature type="compositionally biased region" description="Low complexity" evidence="1">
    <location>
        <begin position="534"/>
        <end position="546"/>
    </location>
</feature>
<dbReference type="AlphaFoldDB" id="A0ABD5NKA1"/>
<protein>
    <submittedName>
        <fullName evidence="3">PKD domain-containing protein</fullName>
    </submittedName>
</protein>
<accession>A0ABD5NKA1</accession>
<evidence type="ECO:0000259" key="2">
    <source>
        <dbReference type="PROSITE" id="PS50093"/>
    </source>
</evidence>
<dbReference type="PROSITE" id="PS50093">
    <property type="entry name" value="PKD"/>
    <property type="match status" value="1"/>
</dbReference>
<evidence type="ECO:0000313" key="3">
    <source>
        <dbReference type="EMBL" id="MFC3957261.1"/>
    </source>
</evidence>
<proteinExistence type="predicted"/>
<evidence type="ECO:0000256" key="1">
    <source>
        <dbReference type="SAM" id="MobiDB-lite"/>
    </source>
</evidence>
<dbReference type="Proteomes" id="UP001595846">
    <property type="component" value="Unassembled WGS sequence"/>
</dbReference>
<dbReference type="GeneID" id="73904572"/>
<sequence length="574" mass="60447">MTDDHSKPNRRTVLRTAGSLAAASAVGSTGALASENGSTADATAMQDPISTLGISGGVAEGVVSDDQQTAYVAIDQGFVSVDITDPQNPTELARRTDTGMSEVLDVKTAGDRVIAVGPGNYGSPSGMGLYDTSDPANPELLEWYETSYTIHNSDMTEDIAFLINNSAAQIHLIDISTGNPSEITSWGLSGASILHDIWIQDDVLWMSYWDDGTVMLDVSNPSNPSMIGKVRDGSSRYPNNDHYVILTEDASVVAIGKEQLGGTPLGVELWDVSDKTDTTHLADIDPPSAGSERTSHNLDIKNGHLYSSWYNAGVTVHDITDPANPEEVYHWRSNDSSFWTAKVGVPGEFFIGTDEGISGGNNRLFVFPDPADGGGDNQPPMADFAISNQNPTVGESVEFDASASSDPDGSITSYEWNFGDGSSGSGMTATHSYSQTGMLTAELTVTDDAGATDTTTKSLTVEEGDDCGAESASGSADGFLAWWNSEEVTTYATQTADPCGVTVELDGPGFADFDLYVTYDGRTPTRDDYDDRSAGSGASESVSGSLSGTTDVGIMVYATDGWGEYSVSISEDGA</sequence>
<dbReference type="SMART" id="SM00089">
    <property type="entry name" value="PKD"/>
    <property type="match status" value="1"/>
</dbReference>
<evidence type="ECO:0000313" key="4">
    <source>
        <dbReference type="Proteomes" id="UP001595846"/>
    </source>
</evidence>